<dbReference type="SUPFAM" id="SSF159234">
    <property type="entry name" value="FomD-like"/>
    <property type="match status" value="1"/>
</dbReference>
<evidence type="ECO:0000313" key="3">
    <source>
        <dbReference type="Proteomes" id="UP001519863"/>
    </source>
</evidence>
<sequence>MSKENVEFVPGETVYLRHAQRDQVGMVFPLRVVEERGDAVVLWAPAGTRGWHTNMPDGRSMGQTPLPEWSATRRVPAPHTVGHGVLSWHPRGRDYSIRWFYRPDGTFYRWYANLEAPSVLWRDGGLAGLDTADWDLDVVIEPDRSWAWKDEELFAERLTMPEAYWVDDEDRVRRAGKEVIALVEAGAFPFDGTWCGFRPDPAWPPLSPELPAGWDRPYSGRDE</sequence>
<name>A0ABS7BGZ2_9ACTN</name>
<feature type="domain" description="DUF402" evidence="1">
    <location>
        <begin position="62"/>
        <end position="187"/>
    </location>
</feature>
<keyword evidence="3" id="KW-1185">Reference proteome</keyword>
<proteinExistence type="predicted"/>
<evidence type="ECO:0000313" key="2">
    <source>
        <dbReference type="EMBL" id="MBW6440088.1"/>
    </source>
</evidence>
<dbReference type="RefSeq" id="WP_220149206.1">
    <property type="nucleotide sequence ID" value="NZ_JAHXZI010000037.1"/>
</dbReference>
<evidence type="ECO:0000259" key="1">
    <source>
        <dbReference type="Pfam" id="PF04167"/>
    </source>
</evidence>
<protein>
    <submittedName>
        <fullName evidence="2">DUF402 domain-containing protein</fullName>
    </submittedName>
</protein>
<organism evidence="2 3">
    <name type="scientific">Actinoplanes hulinensis</name>
    <dbReference type="NCBI Taxonomy" id="1144547"/>
    <lineage>
        <taxon>Bacteria</taxon>
        <taxon>Bacillati</taxon>
        <taxon>Actinomycetota</taxon>
        <taxon>Actinomycetes</taxon>
        <taxon>Micromonosporales</taxon>
        <taxon>Micromonosporaceae</taxon>
        <taxon>Actinoplanes</taxon>
    </lineage>
</organism>
<comment type="caution">
    <text evidence="2">The sequence shown here is derived from an EMBL/GenBank/DDBJ whole genome shotgun (WGS) entry which is preliminary data.</text>
</comment>
<dbReference type="Proteomes" id="UP001519863">
    <property type="component" value="Unassembled WGS sequence"/>
</dbReference>
<dbReference type="InterPro" id="IPR035930">
    <property type="entry name" value="FomD-like_sf"/>
</dbReference>
<dbReference type="InterPro" id="IPR007295">
    <property type="entry name" value="DUF402"/>
</dbReference>
<dbReference type="Gene3D" id="2.40.380.10">
    <property type="entry name" value="FomD-like"/>
    <property type="match status" value="1"/>
</dbReference>
<gene>
    <name evidence="2" type="ORF">KZ829_40830</name>
</gene>
<dbReference type="EMBL" id="JAHXZI010000037">
    <property type="protein sequence ID" value="MBW6440088.1"/>
    <property type="molecule type" value="Genomic_DNA"/>
</dbReference>
<reference evidence="2 3" key="1">
    <citation type="journal article" date="2013" name="Antonie Van Leeuwenhoek">
        <title>Actinoplanes hulinensis sp. nov., a novel actinomycete isolated from soybean root (Glycine max (L.) Merr).</title>
        <authorList>
            <person name="Shen Y."/>
            <person name="Liu C."/>
            <person name="Wang X."/>
            <person name="Zhao J."/>
            <person name="Jia F."/>
            <person name="Zhang Y."/>
            <person name="Wang L."/>
            <person name="Yang D."/>
            <person name="Xiang W."/>
        </authorList>
    </citation>
    <scope>NUCLEOTIDE SEQUENCE [LARGE SCALE GENOMIC DNA]</scope>
    <source>
        <strain evidence="2 3">NEAU-M9</strain>
    </source>
</reference>
<accession>A0ABS7BGZ2</accession>
<dbReference type="Pfam" id="PF04167">
    <property type="entry name" value="DUF402"/>
    <property type="match status" value="1"/>
</dbReference>